<gene>
    <name evidence="2" type="ORF">E2562_001166</name>
</gene>
<comment type="caution">
    <text evidence="2">The sequence shown here is derived from an EMBL/GenBank/DDBJ whole genome shotgun (WGS) entry which is preliminary data.</text>
</comment>
<feature type="region of interest" description="Disordered" evidence="1">
    <location>
        <begin position="1"/>
        <end position="60"/>
    </location>
</feature>
<feature type="compositionally biased region" description="Basic and acidic residues" evidence="1">
    <location>
        <begin position="24"/>
        <end position="37"/>
    </location>
</feature>
<dbReference type="EMBL" id="SPHZ02000006">
    <property type="protein sequence ID" value="KAF0909901.1"/>
    <property type="molecule type" value="Genomic_DNA"/>
</dbReference>
<sequence length="60" mass="6344">MPGPTWQPQPRGKLSSVVPSTVAHGKEAEGRGGDSRRSKGGGGVDTARRPVRGNPWRRPA</sequence>
<dbReference type="Proteomes" id="UP000479710">
    <property type="component" value="Unassembled WGS sequence"/>
</dbReference>
<keyword evidence="3" id="KW-1185">Reference proteome</keyword>
<evidence type="ECO:0000313" key="2">
    <source>
        <dbReference type="EMBL" id="KAF0909901.1"/>
    </source>
</evidence>
<evidence type="ECO:0000313" key="3">
    <source>
        <dbReference type="Proteomes" id="UP000479710"/>
    </source>
</evidence>
<proteinExistence type="predicted"/>
<protein>
    <submittedName>
        <fullName evidence="2">Uncharacterized protein</fullName>
    </submittedName>
</protein>
<dbReference type="AlphaFoldDB" id="A0A6G1DBW3"/>
<reference evidence="2 3" key="1">
    <citation type="submission" date="2019-11" db="EMBL/GenBank/DDBJ databases">
        <title>Whole genome sequence of Oryza granulata.</title>
        <authorList>
            <person name="Li W."/>
        </authorList>
    </citation>
    <scope>NUCLEOTIDE SEQUENCE [LARGE SCALE GENOMIC DNA]</scope>
    <source>
        <strain evidence="3">cv. Menghai</strain>
        <tissue evidence="2">Leaf</tissue>
    </source>
</reference>
<organism evidence="2 3">
    <name type="scientific">Oryza meyeriana var. granulata</name>
    <dbReference type="NCBI Taxonomy" id="110450"/>
    <lineage>
        <taxon>Eukaryota</taxon>
        <taxon>Viridiplantae</taxon>
        <taxon>Streptophyta</taxon>
        <taxon>Embryophyta</taxon>
        <taxon>Tracheophyta</taxon>
        <taxon>Spermatophyta</taxon>
        <taxon>Magnoliopsida</taxon>
        <taxon>Liliopsida</taxon>
        <taxon>Poales</taxon>
        <taxon>Poaceae</taxon>
        <taxon>BOP clade</taxon>
        <taxon>Oryzoideae</taxon>
        <taxon>Oryzeae</taxon>
        <taxon>Oryzinae</taxon>
        <taxon>Oryza</taxon>
        <taxon>Oryza meyeriana</taxon>
    </lineage>
</organism>
<accession>A0A6G1DBW3</accession>
<evidence type="ECO:0000256" key="1">
    <source>
        <dbReference type="SAM" id="MobiDB-lite"/>
    </source>
</evidence>
<name>A0A6G1DBW3_9ORYZ</name>